<evidence type="ECO:0000256" key="1">
    <source>
        <dbReference type="ARBA" id="ARBA00004141"/>
    </source>
</evidence>
<dbReference type="GO" id="GO:0016020">
    <property type="term" value="C:membrane"/>
    <property type="evidence" value="ECO:0007669"/>
    <property type="project" value="UniProtKB-SubCell"/>
</dbReference>
<dbReference type="OrthoDB" id="531865at2759"/>
<keyword evidence="3 6" id="KW-0812">Transmembrane</keyword>
<accession>I0YQJ9</accession>
<dbReference type="eggNOG" id="ENOG502RYYV">
    <property type="taxonomic scope" value="Eukaryota"/>
</dbReference>
<dbReference type="KEGG" id="csl:COCSUDRAFT_48360"/>
<name>I0YQJ9_COCSC</name>
<dbReference type="InterPro" id="IPR002549">
    <property type="entry name" value="AI-2E-like"/>
</dbReference>
<dbReference type="RefSeq" id="XP_005645212.1">
    <property type="nucleotide sequence ID" value="XM_005645155.1"/>
</dbReference>
<comment type="caution">
    <text evidence="7">The sequence shown here is derived from an EMBL/GenBank/DDBJ whole genome shotgun (WGS) entry which is preliminary data.</text>
</comment>
<protein>
    <recommendedName>
        <fullName evidence="9">AI-2E family transporter</fullName>
    </recommendedName>
</protein>
<feature type="transmembrane region" description="Helical" evidence="6">
    <location>
        <begin position="180"/>
        <end position="201"/>
    </location>
</feature>
<dbReference type="AlphaFoldDB" id="I0YQJ9"/>
<evidence type="ECO:0000256" key="3">
    <source>
        <dbReference type="ARBA" id="ARBA00022692"/>
    </source>
</evidence>
<dbReference type="PANTHER" id="PTHR21716">
    <property type="entry name" value="TRANSMEMBRANE PROTEIN"/>
    <property type="match status" value="1"/>
</dbReference>
<feature type="transmembrane region" description="Helical" evidence="6">
    <location>
        <begin position="450"/>
        <end position="476"/>
    </location>
</feature>
<comment type="subcellular location">
    <subcellularLocation>
        <location evidence="1">Membrane</location>
        <topology evidence="1">Multi-pass membrane protein</topology>
    </subcellularLocation>
</comment>
<dbReference type="PANTHER" id="PTHR21716:SF62">
    <property type="entry name" value="TRANSPORT PROTEIN YDBI-RELATED"/>
    <property type="match status" value="1"/>
</dbReference>
<feature type="transmembrane region" description="Helical" evidence="6">
    <location>
        <begin position="141"/>
        <end position="159"/>
    </location>
</feature>
<feature type="transmembrane region" description="Helical" evidence="6">
    <location>
        <begin position="357"/>
        <end position="375"/>
    </location>
</feature>
<feature type="transmembrane region" description="Helical" evidence="6">
    <location>
        <begin position="293"/>
        <end position="314"/>
    </location>
</feature>
<dbReference type="GO" id="GO:0055085">
    <property type="term" value="P:transmembrane transport"/>
    <property type="evidence" value="ECO:0007669"/>
    <property type="project" value="TreeGrafter"/>
</dbReference>
<evidence type="ECO:0008006" key="9">
    <source>
        <dbReference type="Google" id="ProtNLM"/>
    </source>
</evidence>
<sequence length="530" mass="58021">MGTPSVLSVAGPMRPYASTPAKLPCDSPQIPFTAQSCPRCWPRRAFGQRQNFSRSKRQQHARAVRCCNTNAFQGGSFGSASHEHNVRLTTKLRSASVRTASTTSMPVPGGRDFFAWLVDLPWNRVGVWVVVAWFMYQLKDFFGIAMGTFVLSFIGNGFVRSAQRTMPFPATIPVGMRRKFLVLLYFTAIVSCVTLFGVMTIPDIIREAADFVSRLQSDSIWVVVLEKLRQGLGDGMMEQLERFLLVASGDELTGAPHLRAIGTNGAQWHSWTAERTAYLGLVLQKMLRGYTEAAVSFTSSLVGVSLVLSFMVVWDLPTISRGVSSLQTSRLAPIYNEVAPSVAVFGQLFGKALQAQARIALVNTALTAAGMWTLAIPGLGLLSLFVFICSFIPIAGCFISTVPIAFVALTEYGFLKLALVILMVTGIHFIEAYGLNPAIYSAHLKLHPLLVLTVLVVAEHSLGVWGLLLAVPLTVFTLDYCIRYPACSVTDVAARELATVSVADYDDDVVYDSRFDRFIDESSEASVVRQ</sequence>
<proteinExistence type="inferred from homology"/>
<evidence type="ECO:0000256" key="5">
    <source>
        <dbReference type="ARBA" id="ARBA00023136"/>
    </source>
</evidence>
<keyword evidence="8" id="KW-1185">Reference proteome</keyword>
<evidence type="ECO:0000313" key="8">
    <source>
        <dbReference type="Proteomes" id="UP000007264"/>
    </source>
</evidence>
<dbReference type="Pfam" id="PF01594">
    <property type="entry name" value="AI-2E_transport"/>
    <property type="match status" value="1"/>
</dbReference>
<dbReference type="EMBL" id="AGSI01000014">
    <property type="protein sequence ID" value="EIE20668.1"/>
    <property type="molecule type" value="Genomic_DNA"/>
</dbReference>
<reference evidence="7 8" key="1">
    <citation type="journal article" date="2012" name="Genome Biol.">
        <title>The genome of the polar eukaryotic microalga coccomyxa subellipsoidea reveals traits of cold adaptation.</title>
        <authorList>
            <person name="Blanc G."/>
            <person name="Agarkova I."/>
            <person name="Grimwood J."/>
            <person name="Kuo A."/>
            <person name="Brueggeman A."/>
            <person name="Dunigan D."/>
            <person name="Gurnon J."/>
            <person name="Ladunga I."/>
            <person name="Lindquist E."/>
            <person name="Lucas S."/>
            <person name="Pangilinan J."/>
            <person name="Proschold T."/>
            <person name="Salamov A."/>
            <person name="Schmutz J."/>
            <person name="Weeks D."/>
            <person name="Yamada T."/>
            <person name="Claverie J.M."/>
            <person name="Grigoriev I."/>
            <person name="Van Etten J."/>
            <person name="Lomsadze A."/>
            <person name="Borodovsky M."/>
        </authorList>
    </citation>
    <scope>NUCLEOTIDE SEQUENCE [LARGE SCALE GENOMIC DNA]</scope>
    <source>
        <strain evidence="7 8">C-169</strain>
    </source>
</reference>
<dbReference type="Proteomes" id="UP000007264">
    <property type="component" value="Unassembled WGS sequence"/>
</dbReference>
<keyword evidence="5 6" id="KW-0472">Membrane</keyword>
<feature type="transmembrane region" description="Helical" evidence="6">
    <location>
        <begin position="381"/>
        <end position="406"/>
    </location>
</feature>
<evidence type="ECO:0000313" key="7">
    <source>
        <dbReference type="EMBL" id="EIE20668.1"/>
    </source>
</evidence>
<feature type="transmembrane region" description="Helical" evidence="6">
    <location>
        <begin position="413"/>
        <end position="430"/>
    </location>
</feature>
<keyword evidence="4 6" id="KW-1133">Transmembrane helix</keyword>
<organism evidence="7 8">
    <name type="scientific">Coccomyxa subellipsoidea (strain C-169)</name>
    <name type="common">Green microalga</name>
    <dbReference type="NCBI Taxonomy" id="574566"/>
    <lineage>
        <taxon>Eukaryota</taxon>
        <taxon>Viridiplantae</taxon>
        <taxon>Chlorophyta</taxon>
        <taxon>core chlorophytes</taxon>
        <taxon>Trebouxiophyceae</taxon>
        <taxon>Trebouxiophyceae incertae sedis</taxon>
        <taxon>Coccomyxaceae</taxon>
        <taxon>Coccomyxa</taxon>
        <taxon>Coccomyxa subellipsoidea</taxon>
    </lineage>
</organism>
<evidence type="ECO:0000256" key="6">
    <source>
        <dbReference type="SAM" id="Phobius"/>
    </source>
</evidence>
<dbReference type="GeneID" id="17038647"/>
<evidence type="ECO:0000256" key="4">
    <source>
        <dbReference type="ARBA" id="ARBA00022989"/>
    </source>
</evidence>
<evidence type="ECO:0000256" key="2">
    <source>
        <dbReference type="ARBA" id="ARBA00009773"/>
    </source>
</evidence>
<comment type="similarity">
    <text evidence="2">Belongs to the autoinducer-2 exporter (AI-2E) (TC 2.A.86) family.</text>
</comment>
<gene>
    <name evidence="7" type="ORF">COCSUDRAFT_48360</name>
</gene>